<evidence type="ECO:0000313" key="4">
    <source>
        <dbReference type="Proteomes" id="UP000215214"/>
    </source>
</evidence>
<evidence type="ECO:0000313" key="3">
    <source>
        <dbReference type="EMBL" id="SNR15279.1"/>
    </source>
</evidence>
<dbReference type="GO" id="GO:0005525">
    <property type="term" value="F:GTP binding"/>
    <property type="evidence" value="ECO:0007669"/>
    <property type="project" value="InterPro"/>
</dbReference>
<organism evidence="3 4">
    <name type="scientific">Tenacibaculum jejuense</name>
    <dbReference type="NCBI Taxonomy" id="584609"/>
    <lineage>
        <taxon>Bacteria</taxon>
        <taxon>Pseudomonadati</taxon>
        <taxon>Bacteroidota</taxon>
        <taxon>Flavobacteriia</taxon>
        <taxon>Flavobacteriales</taxon>
        <taxon>Flavobacteriaceae</taxon>
        <taxon>Tenacibaculum</taxon>
    </lineage>
</organism>
<dbReference type="InterPro" id="IPR027417">
    <property type="entry name" value="P-loop_NTPase"/>
</dbReference>
<dbReference type="NCBIfam" id="TIGR00750">
    <property type="entry name" value="lao"/>
    <property type="match status" value="1"/>
</dbReference>
<feature type="region of interest" description="Disordered" evidence="2">
    <location>
        <begin position="1"/>
        <end position="27"/>
    </location>
</feature>
<dbReference type="EC" id="3.6.-.-" evidence="3"/>
<dbReference type="KEGG" id="tje:TJEJU_1550"/>
<dbReference type="AlphaFoldDB" id="A0A238U7W2"/>
<dbReference type="InterPro" id="IPR005129">
    <property type="entry name" value="GTPase_ArgK"/>
</dbReference>
<dbReference type="PANTHER" id="PTHR23408:SF3">
    <property type="entry name" value="METHYLMALONIC ACIDURIA TYPE A PROTEIN, MITOCHONDRIAL"/>
    <property type="match status" value="1"/>
</dbReference>
<dbReference type="Pfam" id="PF03308">
    <property type="entry name" value="MeaB"/>
    <property type="match status" value="1"/>
</dbReference>
<dbReference type="Gene3D" id="3.40.50.300">
    <property type="entry name" value="P-loop containing nucleotide triphosphate hydrolases"/>
    <property type="match status" value="1"/>
</dbReference>
<proteinExistence type="inferred from homology"/>
<accession>A0A238U7W2</accession>
<evidence type="ECO:0000256" key="1">
    <source>
        <dbReference type="ARBA" id="ARBA00009625"/>
    </source>
</evidence>
<keyword evidence="3" id="KW-0378">Hydrolase</keyword>
<dbReference type="Gene3D" id="1.10.287.130">
    <property type="match status" value="1"/>
</dbReference>
<name>A0A238U7W2_9FLAO</name>
<dbReference type="GO" id="GO:0005737">
    <property type="term" value="C:cytoplasm"/>
    <property type="evidence" value="ECO:0007669"/>
    <property type="project" value="TreeGrafter"/>
</dbReference>
<dbReference type="GO" id="GO:0003924">
    <property type="term" value="F:GTPase activity"/>
    <property type="evidence" value="ECO:0007669"/>
    <property type="project" value="InterPro"/>
</dbReference>
<dbReference type="EMBL" id="LT899436">
    <property type="protein sequence ID" value="SNR15279.1"/>
    <property type="molecule type" value="Genomic_DNA"/>
</dbReference>
<dbReference type="NCBIfam" id="NF006958">
    <property type="entry name" value="PRK09435.1"/>
    <property type="match status" value="1"/>
</dbReference>
<protein>
    <submittedName>
        <fullName evidence="3">Putative GTPase CC_2483</fullName>
        <ecNumber evidence="3">3.6.-.-</ecNumber>
    </submittedName>
</protein>
<dbReference type="Proteomes" id="UP000215214">
    <property type="component" value="Chromosome TJEJU"/>
</dbReference>
<evidence type="ECO:0000256" key="2">
    <source>
        <dbReference type="SAM" id="MobiDB-lite"/>
    </source>
</evidence>
<dbReference type="OrthoDB" id="9778292at2"/>
<gene>
    <name evidence="3" type="ORF">TJEJU_1550</name>
</gene>
<dbReference type="RefSeq" id="WP_095070885.1">
    <property type="nucleotide sequence ID" value="NZ_LT899436.1"/>
</dbReference>
<sequence length="360" mass="39699">MATNSKSNLSEKDGVLQPETTSKTSAEKIKLNRRKKIDTKEFVAKILDGDITFLSRAITLVESTNKRHQQKANEILNACLPYANKSIRIGITGVPGVGKSTFIESFGKHLTSIGKKVAVLAVDPSSSVNRGSILGDKTRMEQLVVDKDAFIRPSPSGTSLGGVAQKTRESIILCEAAGFDTIIIETVGVGQSETAVHSMVDFFLLLKLSGAGDELQGIKRGIIEMADAIVINKADGDNVKNAKIAKVEFNRALHLYPPKENGWQPKVLTASALKNSGIDAIYEMILSYIDSARTSGYFEKRRNNQNKHWLFSTIEQELKRRFYDNTDVNDQLKKEIHELNNGKTTPFFSADKLLKLLNKS</sequence>
<dbReference type="PANTHER" id="PTHR23408">
    <property type="entry name" value="METHYLMALONYL-COA MUTASE"/>
    <property type="match status" value="1"/>
</dbReference>
<dbReference type="SUPFAM" id="SSF52540">
    <property type="entry name" value="P-loop containing nucleoside triphosphate hydrolases"/>
    <property type="match status" value="1"/>
</dbReference>
<dbReference type="CDD" id="cd03114">
    <property type="entry name" value="MMAA-like"/>
    <property type="match status" value="1"/>
</dbReference>
<keyword evidence="4" id="KW-1185">Reference proteome</keyword>
<reference evidence="3 4" key="1">
    <citation type="submission" date="2017-07" db="EMBL/GenBank/DDBJ databases">
        <authorList>
            <person name="Sun Z.S."/>
            <person name="Albrecht U."/>
            <person name="Echele G."/>
            <person name="Lee C.C."/>
        </authorList>
    </citation>
    <scope>NUCLEOTIDE SEQUENCE [LARGE SCALE GENOMIC DNA]</scope>
    <source>
        <strain evidence="4">type strain: KCTC 22618</strain>
    </source>
</reference>
<dbReference type="Gene3D" id="1.20.5.170">
    <property type="match status" value="1"/>
</dbReference>
<comment type="similarity">
    <text evidence="1">Belongs to the SIMIBI class G3E GTPase family. ArgK/MeaB subfamily.</text>
</comment>